<keyword evidence="5" id="KW-1185">Reference proteome</keyword>
<dbReference type="EMBL" id="FQUI01000003">
    <property type="protein sequence ID" value="SHE36899.1"/>
    <property type="molecule type" value="Genomic_DNA"/>
</dbReference>
<feature type="domain" description="Nudix hydrolase" evidence="3">
    <location>
        <begin position="25"/>
        <end position="151"/>
    </location>
</feature>
<organism evidence="4 5">
    <name type="scientific">Marinitoga hydrogenitolerans (strain DSM 16785 / JCM 12826 / AT1271)</name>
    <dbReference type="NCBI Taxonomy" id="1122195"/>
    <lineage>
        <taxon>Bacteria</taxon>
        <taxon>Thermotogati</taxon>
        <taxon>Thermotogota</taxon>
        <taxon>Thermotogae</taxon>
        <taxon>Petrotogales</taxon>
        <taxon>Petrotogaceae</taxon>
        <taxon>Marinitoga</taxon>
    </lineage>
</organism>
<comment type="cofactor">
    <cofactor evidence="1">
        <name>Mg(2+)</name>
        <dbReference type="ChEBI" id="CHEBI:18420"/>
    </cofactor>
</comment>
<evidence type="ECO:0000256" key="2">
    <source>
        <dbReference type="ARBA" id="ARBA00022801"/>
    </source>
</evidence>
<evidence type="ECO:0000259" key="3">
    <source>
        <dbReference type="PROSITE" id="PS51462"/>
    </source>
</evidence>
<dbReference type="InterPro" id="IPR020084">
    <property type="entry name" value="NUDIX_hydrolase_CS"/>
</dbReference>
<comment type="caution">
    <text evidence="4">The sequence shown here is derived from an EMBL/GenBank/DDBJ whole genome shotgun (WGS) entry which is preliminary data.</text>
</comment>
<protein>
    <submittedName>
        <fullName evidence="4">8-oxo-dGTP diphosphatase</fullName>
    </submittedName>
</protein>
<dbReference type="OrthoDB" id="9804563at2"/>
<evidence type="ECO:0000256" key="1">
    <source>
        <dbReference type="ARBA" id="ARBA00001946"/>
    </source>
</evidence>
<accession>A0A1M4SXL9</accession>
<dbReference type="Pfam" id="PF00293">
    <property type="entry name" value="NUDIX"/>
    <property type="match status" value="1"/>
</dbReference>
<dbReference type="PROSITE" id="PS51462">
    <property type="entry name" value="NUDIX"/>
    <property type="match status" value="1"/>
</dbReference>
<dbReference type="SUPFAM" id="SSF55811">
    <property type="entry name" value="Nudix"/>
    <property type="match status" value="1"/>
</dbReference>
<dbReference type="GO" id="GO:0016787">
    <property type="term" value="F:hydrolase activity"/>
    <property type="evidence" value="ECO:0007669"/>
    <property type="project" value="UniProtKB-KW"/>
</dbReference>
<dbReference type="PANTHER" id="PTHR43046">
    <property type="entry name" value="GDP-MANNOSE MANNOSYL HYDROLASE"/>
    <property type="match status" value="1"/>
</dbReference>
<dbReference type="AlphaFoldDB" id="A0A1M4SXL9"/>
<sequence>MENVEKYIKEKKLQFDTKKLFKNHNQKIAVMCYAENEENEILMLERIKEPFSGKLVPPGGKVETNEDIEKAIRREFLEETGFILNDLKLKVFTSEEGPEHYNWILFIFLGKIKKRKLNYCNEGILKWIKKNKLLEENLTNIDKKILPYLYEKKGLFFIEINYDENKNAEILHVEKIETY</sequence>
<dbReference type="STRING" id="1122195.SAMN02745164_00290"/>
<dbReference type="PANTHER" id="PTHR43046:SF14">
    <property type="entry name" value="MUTT_NUDIX FAMILY PROTEIN"/>
    <property type="match status" value="1"/>
</dbReference>
<dbReference type="InterPro" id="IPR015797">
    <property type="entry name" value="NUDIX_hydrolase-like_dom_sf"/>
</dbReference>
<evidence type="ECO:0000313" key="5">
    <source>
        <dbReference type="Proteomes" id="UP000184334"/>
    </source>
</evidence>
<dbReference type="InterPro" id="IPR000086">
    <property type="entry name" value="NUDIX_hydrolase_dom"/>
</dbReference>
<dbReference type="RefSeq" id="WP_072862693.1">
    <property type="nucleotide sequence ID" value="NZ_FQUI01000003.1"/>
</dbReference>
<dbReference type="Proteomes" id="UP000184334">
    <property type="component" value="Unassembled WGS sequence"/>
</dbReference>
<name>A0A1M4SXL9_MARH1</name>
<reference evidence="4" key="1">
    <citation type="submission" date="2016-11" db="EMBL/GenBank/DDBJ databases">
        <authorList>
            <person name="Varghese N."/>
            <person name="Submissions S."/>
        </authorList>
    </citation>
    <scope>NUCLEOTIDE SEQUENCE [LARGE SCALE GENOMIC DNA]</scope>
    <source>
        <strain evidence="4">DSM 16785</strain>
    </source>
</reference>
<evidence type="ECO:0000313" key="4">
    <source>
        <dbReference type="EMBL" id="SHE36899.1"/>
    </source>
</evidence>
<dbReference type="PROSITE" id="PS00893">
    <property type="entry name" value="NUDIX_BOX"/>
    <property type="match status" value="1"/>
</dbReference>
<keyword evidence="2" id="KW-0378">Hydrolase</keyword>
<proteinExistence type="predicted"/>
<dbReference type="Gene3D" id="3.90.79.10">
    <property type="entry name" value="Nucleoside Triphosphate Pyrophosphohydrolase"/>
    <property type="match status" value="1"/>
</dbReference>
<gene>
    <name evidence="4" type="ORF">SAMN02745164_00290</name>
</gene>